<dbReference type="KEGG" id="peh:Spb1_00710"/>
<protein>
    <submittedName>
        <fullName evidence="1">Leucine Rich repeats (2 copies)</fullName>
    </submittedName>
</protein>
<dbReference type="InterPro" id="IPR032675">
    <property type="entry name" value="LRR_dom_sf"/>
</dbReference>
<dbReference type="Gene3D" id="3.80.10.10">
    <property type="entry name" value="Ribonuclease Inhibitor"/>
    <property type="match status" value="1"/>
</dbReference>
<accession>A0A518GI04</accession>
<evidence type="ECO:0000313" key="1">
    <source>
        <dbReference type="EMBL" id="QDV28208.1"/>
    </source>
</evidence>
<name>A0A518GI04_9PLAN</name>
<evidence type="ECO:0000313" key="2">
    <source>
        <dbReference type="Proteomes" id="UP000315349"/>
    </source>
</evidence>
<sequence length="282" mass="31668">MLAGEFPMLFRGAKWTTEKILDRLTTRRVRTLELYNTSAGDDLLLELAGTGSLTALDVSSAHITDVGVQVIVRQCKLKSLMFRDAVGVTDRSMVDISGCKTLRELYLEGTSVSDDGIGHIGRLPELWSLDISRTAVTDIGLERIASDRIRLISFNDSQITGRGFSSWSVPDKFSLYTRRSQLDDEGFAVACRSFPFLWNLAIEDVPLTNKGLFSLAGQQPPSMRINGSRIDRDGVLWIIENLPVQLLETDTRQFSQADAKLYENYQGRYLKILPWDHSETDQ</sequence>
<gene>
    <name evidence="1" type="ORF">Spb1_00710</name>
</gene>
<organism evidence="1 2">
    <name type="scientific">Planctopirus ephydatiae</name>
    <dbReference type="NCBI Taxonomy" id="2528019"/>
    <lineage>
        <taxon>Bacteria</taxon>
        <taxon>Pseudomonadati</taxon>
        <taxon>Planctomycetota</taxon>
        <taxon>Planctomycetia</taxon>
        <taxon>Planctomycetales</taxon>
        <taxon>Planctomycetaceae</taxon>
        <taxon>Planctopirus</taxon>
    </lineage>
</organism>
<dbReference type="AlphaFoldDB" id="A0A518GI04"/>
<dbReference type="PANTHER" id="PTHR13318">
    <property type="entry name" value="PARTNER OF PAIRED, ISOFORM B-RELATED"/>
    <property type="match status" value="1"/>
</dbReference>
<dbReference type="InterPro" id="IPR001611">
    <property type="entry name" value="Leu-rich_rpt"/>
</dbReference>
<proteinExistence type="predicted"/>
<dbReference type="GO" id="GO:0031146">
    <property type="term" value="P:SCF-dependent proteasomal ubiquitin-dependent protein catabolic process"/>
    <property type="evidence" value="ECO:0007669"/>
    <property type="project" value="TreeGrafter"/>
</dbReference>
<dbReference type="GO" id="GO:0019005">
    <property type="term" value="C:SCF ubiquitin ligase complex"/>
    <property type="evidence" value="ECO:0007669"/>
    <property type="project" value="TreeGrafter"/>
</dbReference>
<keyword evidence="2" id="KW-1185">Reference proteome</keyword>
<dbReference type="SUPFAM" id="SSF52047">
    <property type="entry name" value="RNI-like"/>
    <property type="match status" value="1"/>
</dbReference>
<reference evidence="1 2" key="1">
    <citation type="submission" date="2019-02" db="EMBL/GenBank/DDBJ databases">
        <title>Deep-cultivation of Planctomycetes and their phenomic and genomic characterization uncovers novel biology.</title>
        <authorList>
            <person name="Wiegand S."/>
            <person name="Jogler M."/>
            <person name="Boedeker C."/>
            <person name="Pinto D."/>
            <person name="Vollmers J."/>
            <person name="Rivas-Marin E."/>
            <person name="Kohn T."/>
            <person name="Peeters S.H."/>
            <person name="Heuer A."/>
            <person name="Rast P."/>
            <person name="Oberbeckmann S."/>
            <person name="Bunk B."/>
            <person name="Jeske O."/>
            <person name="Meyerdierks A."/>
            <person name="Storesund J.E."/>
            <person name="Kallscheuer N."/>
            <person name="Luecker S."/>
            <person name="Lage O.M."/>
            <person name="Pohl T."/>
            <person name="Merkel B.J."/>
            <person name="Hornburger P."/>
            <person name="Mueller R.-W."/>
            <person name="Bruemmer F."/>
            <person name="Labrenz M."/>
            <person name="Spormann A.M."/>
            <person name="Op den Camp H."/>
            <person name="Overmann J."/>
            <person name="Amann R."/>
            <person name="Jetten M.S.M."/>
            <person name="Mascher T."/>
            <person name="Medema M.H."/>
            <person name="Devos D.P."/>
            <person name="Kaster A.-K."/>
            <person name="Ovreas L."/>
            <person name="Rohde M."/>
            <person name="Galperin M.Y."/>
            <person name="Jogler C."/>
        </authorList>
    </citation>
    <scope>NUCLEOTIDE SEQUENCE [LARGE SCALE GENOMIC DNA]</scope>
    <source>
        <strain evidence="1 2">Spb1</strain>
    </source>
</reference>
<dbReference type="Proteomes" id="UP000315349">
    <property type="component" value="Chromosome"/>
</dbReference>
<dbReference type="EMBL" id="CP036299">
    <property type="protein sequence ID" value="QDV28208.1"/>
    <property type="molecule type" value="Genomic_DNA"/>
</dbReference>
<dbReference type="Pfam" id="PF13516">
    <property type="entry name" value="LRR_6"/>
    <property type="match status" value="1"/>
</dbReference>